<dbReference type="PROSITE" id="PS00060">
    <property type="entry name" value="ADH_IRON_2"/>
    <property type="match status" value="1"/>
</dbReference>
<dbReference type="PANTHER" id="PTHR11496">
    <property type="entry name" value="ALCOHOL DEHYDROGENASE"/>
    <property type="match status" value="1"/>
</dbReference>
<dbReference type="PANTHER" id="PTHR11496:SF102">
    <property type="entry name" value="ALCOHOL DEHYDROGENASE 4"/>
    <property type="match status" value="1"/>
</dbReference>
<dbReference type="GO" id="GO:0004022">
    <property type="term" value="F:alcohol dehydrogenase (NAD+) activity"/>
    <property type="evidence" value="ECO:0007669"/>
    <property type="project" value="TreeGrafter"/>
</dbReference>
<dbReference type="Gene3D" id="3.40.50.1970">
    <property type="match status" value="1"/>
</dbReference>
<evidence type="ECO:0000256" key="3">
    <source>
        <dbReference type="ARBA" id="ARBA00023027"/>
    </source>
</evidence>
<organism evidence="6 7">
    <name type="scientific">Gardnerella vaginalis</name>
    <dbReference type="NCBI Taxonomy" id="2702"/>
    <lineage>
        <taxon>Bacteria</taxon>
        <taxon>Bacillati</taxon>
        <taxon>Actinomycetota</taxon>
        <taxon>Actinomycetes</taxon>
        <taxon>Bifidobacteriales</taxon>
        <taxon>Bifidobacteriaceae</taxon>
        <taxon>Gardnerella</taxon>
    </lineage>
</organism>
<dbReference type="GO" id="GO:0046872">
    <property type="term" value="F:metal ion binding"/>
    <property type="evidence" value="ECO:0007669"/>
    <property type="project" value="InterPro"/>
</dbReference>
<dbReference type="SUPFAM" id="SSF56796">
    <property type="entry name" value="Dehydroquinate synthase-like"/>
    <property type="match status" value="1"/>
</dbReference>
<evidence type="ECO:0000313" key="7">
    <source>
        <dbReference type="Proteomes" id="UP000070558"/>
    </source>
</evidence>
<feature type="domain" description="Alcohol dehydrogenase iron-type/glycerol dehydrogenase GldA" evidence="4">
    <location>
        <begin position="28"/>
        <end position="171"/>
    </location>
</feature>
<protein>
    <submittedName>
        <fullName evidence="6">Alcohol dehydrogenase, iron-dependent</fullName>
    </submittedName>
</protein>
<keyword evidence="3" id="KW-0520">NAD</keyword>
<dbReference type="InterPro" id="IPR001670">
    <property type="entry name" value="ADH_Fe/GldA"/>
</dbReference>
<evidence type="ECO:0000256" key="1">
    <source>
        <dbReference type="ARBA" id="ARBA00007358"/>
    </source>
</evidence>
<gene>
    <name evidence="6" type="ORF">HMPREF3216_00750</name>
</gene>
<dbReference type="Gene3D" id="1.20.1090.10">
    <property type="entry name" value="Dehydroquinate synthase-like - alpha domain"/>
    <property type="match status" value="1"/>
</dbReference>
<comment type="caution">
    <text evidence="6">The sequence shown here is derived from an EMBL/GenBank/DDBJ whole genome shotgun (WGS) entry which is preliminary data.</text>
</comment>
<dbReference type="PATRIC" id="fig|2702.99.peg.731"/>
<accession>A0A133NNW5</accession>
<keyword evidence="2" id="KW-0560">Oxidoreductase</keyword>
<evidence type="ECO:0000259" key="5">
    <source>
        <dbReference type="Pfam" id="PF25137"/>
    </source>
</evidence>
<feature type="domain" description="Fe-containing alcohol dehydrogenase-like C-terminal" evidence="5">
    <location>
        <begin position="185"/>
        <end position="385"/>
    </location>
</feature>
<reference evidence="6 7" key="1">
    <citation type="submission" date="2016-01" db="EMBL/GenBank/DDBJ databases">
        <authorList>
            <person name="Oliw E.H."/>
        </authorList>
    </citation>
    <scope>NUCLEOTIDE SEQUENCE [LARGE SCALE GENOMIC DNA]</scope>
    <source>
        <strain evidence="6 7">GED7760B</strain>
    </source>
</reference>
<dbReference type="Pfam" id="PF00465">
    <property type="entry name" value="Fe-ADH"/>
    <property type="match status" value="1"/>
</dbReference>
<sequence length="386" mass="42333">MQIKTKESRMKQLSIKPTIHKFENARDFSQEFKLGKNDLVITNKYIWEPYFGDLNLDCNVIFQENYGKGEPSDEMVDAIVRDIRTTPKRVIGIGGGTVLDISKVCALKQTSPLEDLVDGKIPAQKGADLILVPTTCGTGSEVTNVAVFSLTKRNTKKGLANDACYATDAVLIPELLKSLPDYVFATSSIDALTHSIESALSPIATELTKMFSYKACGLILQSYMRVVKEGSNAKAQVVSDLVSASLYAGIAFGNAGCGCVHAMAYPLGGTFHVAHGETNAALLTSVLRYYAKHDAENSDSAENTELSKLFDFMANILECQKADVLNKLDEVLNTILPKHKLHEYGMSEDMIQSWAASVVKEQQRLLKNSYMHMSEDAIAEVYASTF</sequence>
<dbReference type="InterPro" id="IPR039697">
    <property type="entry name" value="Alcohol_dehydrogenase_Fe"/>
</dbReference>
<dbReference type="Proteomes" id="UP000070558">
    <property type="component" value="Unassembled WGS sequence"/>
</dbReference>
<dbReference type="Pfam" id="PF25137">
    <property type="entry name" value="ADH_Fe_C"/>
    <property type="match status" value="1"/>
</dbReference>
<dbReference type="EMBL" id="LRQA01000040">
    <property type="protein sequence ID" value="KXA17967.1"/>
    <property type="molecule type" value="Genomic_DNA"/>
</dbReference>
<evidence type="ECO:0000259" key="4">
    <source>
        <dbReference type="Pfam" id="PF00465"/>
    </source>
</evidence>
<name>A0A133NNW5_GARVA</name>
<dbReference type="InterPro" id="IPR018211">
    <property type="entry name" value="ADH_Fe_CS"/>
</dbReference>
<dbReference type="InterPro" id="IPR056798">
    <property type="entry name" value="ADH_Fe_C"/>
</dbReference>
<comment type="similarity">
    <text evidence="1">Belongs to the iron-containing alcohol dehydrogenase family.</text>
</comment>
<dbReference type="AlphaFoldDB" id="A0A133NNW5"/>
<evidence type="ECO:0000313" key="6">
    <source>
        <dbReference type="EMBL" id="KXA17967.1"/>
    </source>
</evidence>
<evidence type="ECO:0000256" key="2">
    <source>
        <dbReference type="ARBA" id="ARBA00023002"/>
    </source>
</evidence>
<proteinExistence type="inferred from homology"/>
<dbReference type="CDD" id="cd14860">
    <property type="entry name" value="4HBD_NAD"/>
    <property type="match status" value="1"/>
</dbReference>